<reference evidence="2" key="1">
    <citation type="journal article" date="2021" name="PeerJ">
        <title>Extensive microbial diversity within the chicken gut microbiome revealed by metagenomics and culture.</title>
        <authorList>
            <person name="Gilroy R."/>
            <person name="Ravi A."/>
            <person name="Getino M."/>
            <person name="Pursley I."/>
            <person name="Horton D.L."/>
            <person name="Alikhan N.F."/>
            <person name="Baker D."/>
            <person name="Gharbi K."/>
            <person name="Hall N."/>
            <person name="Watson M."/>
            <person name="Adriaenssens E.M."/>
            <person name="Foster-Nyarko E."/>
            <person name="Jarju S."/>
            <person name="Secka A."/>
            <person name="Antonio M."/>
            <person name="Oren A."/>
            <person name="Chaudhuri R.R."/>
            <person name="La Ragione R."/>
            <person name="Hildebrand F."/>
            <person name="Pallen M.J."/>
        </authorList>
    </citation>
    <scope>NUCLEOTIDE SEQUENCE</scope>
    <source>
        <strain evidence="2">ChiHcolR34-3080</strain>
    </source>
</reference>
<reference evidence="2" key="2">
    <citation type="submission" date="2021-04" db="EMBL/GenBank/DDBJ databases">
        <authorList>
            <person name="Gilroy R."/>
        </authorList>
    </citation>
    <scope>NUCLEOTIDE SEQUENCE</scope>
    <source>
        <strain evidence="2">ChiHcolR34-3080</strain>
    </source>
</reference>
<dbReference type="SUPFAM" id="SSF46894">
    <property type="entry name" value="C-terminal effector domain of the bipartite response regulators"/>
    <property type="match status" value="1"/>
</dbReference>
<keyword evidence="2" id="KW-0396">Initiation factor</keyword>
<gene>
    <name evidence="2" type="ORF">H9890_04780</name>
</gene>
<dbReference type="AlphaFoldDB" id="A0A9D1TVX6"/>
<sequence length="119" mass="13718">MTLEYKITEMLLPFRLTWKNRATSDLIWAVRLVAEDANRIDAVDKEVYAVIAKARCCTWRGIESNIRRAMEQAWKHNRGYMEVLAGHPLDACPTAAEFIYICARAIIRQQTAENLKSMT</sequence>
<name>A0A9D1TVX6_9FIRM</name>
<feature type="domain" description="Sporulation initiation factor Spo0A C-terminal" evidence="1">
    <location>
        <begin position="28"/>
        <end position="105"/>
    </location>
</feature>
<dbReference type="GO" id="GO:0042173">
    <property type="term" value="P:regulation of sporulation resulting in formation of a cellular spore"/>
    <property type="evidence" value="ECO:0007669"/>
    <property type="project" value="InterPro"/>
</dbReference>
<dbReference type="EMBL" id="DXHQ01000059">
    <property type="protein sequence ID" value="HIW08701.1"/>
    <property type="molecule type" value="Genomic_DNA"/>
</dbReference>
<dbReference type="GO" id="GO:0005737">
    <property type="term" value="C:cytoplasm"/>
    <property type="evidence" value="ECO:0007669"/>
    <property type="project" value="InterPro"/>
</dbReference>
<keyword evidence="2" id="KW-0648">Protein biosynthesis</keyword>
<dbReference type="InterPro" id="IPR014879">
    <property type="entry name" value="Spo0A_C"/>
</dbReference>
<protein>
    <submittedName>
        <fullName evidence="2">Sporulation initiation factor Spo0A C-terminal domain-containing protein</fullName>
    </submittedName>
</protein>
<dbReference type="GO" id="GO:0003677">
    <property type="term" value="F:DNA binding"/>
    <property type="evidence" value="ECO:0007669"/>
    <property type="project" value="InterPro"/>
</dbReference>
<dbReference type="GO" id="GO:0003700">
    <property type="term" value="F:DNA-binding transcription factor activity"/>
    <property type="evidence" value="ECO:0007669"/>
    <property type="project" value="InterPro"/>
</dbReference>
<evidence type="ECO:0000313" key="3">
    <source>
        <dbReference type="Proteomes" id="UP000823933"/>
    </source>
</evidence>
<dbReference type="Pfam" id="PF08769">
    <property type="entry name" value="Spo0A_C"/>
    <property type="match status" value="1"/>
</dbReference>
<dbReference type="GO" id="GO:0005509">
    <property type="term" value="F:calcium ion binding"/>
    <property type="evidence" value="ECO:0007669"/>
    <property type="project" value="InterPro"/>
</dbReference>
<dbReference type="InterPro" id="IPR016032">
    <property type="entry name" value="Sig_transdc_resp-reg_C-effctor"/>
</dbReference>
<accession>A0A9D1TVX6</accession>
<proteinExistence type="predicted"/>
<comment type="caution">
    <text evidence="2">The sequence shown here is derived from an EMBL/GenBank/DDBJ whole genome shotgun (WGS) entry which is preliminary data.</text>
</comment>
<dbReference type="InterPro" id="IPR036388">
    <property type="entry name" value="WH-like_DNA-bd_sf"/>
</dbReference>
<evidence type="ECO:0000313" key="2">
    <source>
        <dbReference type="EMBL" id="HIW08701.1"/>
    </source>
</evidence>
<evidence type="ECO:0000259" key="1">
    <source>
        <dbReference type="Pfam" id="PF08769"/>
    </source>
</evidence>
<dbReference type="Gene3D" id="1.10.10.10">
    <property type="entry name" value="Winged helix-like DNA-binding domain superfamily/Winged helix DNA-binding domain"/>
    <property type="match status" value="1"/>
</dbReference>
<organism evidence="2 3">
    <name type="scientific">Candidatus Faecalibacterium intestinigallinarum</name>
    <dbReference type="NCBI Taxonomy" id="2838581"/>
    <lineage>
        <taxon>Bacteria</taxon>
        <taxon>Bacillati</taxon>
        <taxon>Bacillota</taxon>
        <taxon>Clostridia</taxon>
        <taxon>Eubacteriales</taxon>
        <taxon>Oscillospiraceae</taxon>
        <taxon>Faecalibacterium</taxon>
    </lineage>
</organism>
<dbReference type="Proteomes" id="UP000823933">
    <property type="component" value="Unassembled WGS sequence"/>
</dbReference>
<dbReference type="GO" id="GO:0003743">
    <property type="term" value="F:translation initiation factor activity"/>
    <property type="evidence" value="ECO:0007669"/>
    <property type="project" value="UniProtKB-KW"/>
</dbReference>